<feature type="non-terminal residue" evidence="3">
    <location>
        <position position="145"/>
    </location>
</feature>
<feature type="transmembrane region" description="Helical" evidence="2">
    <location>
        <begin position="85"/>
        <end position="106"/>
    </location>
</feature>
<organism evidence="3 4">
    <name type="scientific">Leishmania naiffi</name>
    <dbReference type="NCBI Taxonomy" id="5678"/>
    <lineage>
        <taxon>Eukaryota</taxon>
        <taxon>Discoba</taxon>
        <taxon>Euglenozoa</taxon>
        <taxon>Kinetoplastea</taxon>
        <taxon>Metakinetoplastina</taxon>
        <taxon>Trypanosomatida</taxon>
        <taxon>Trypanosomatidae</taxon>
        <taxon>Leishmaniinae</taxon>
        <taxon>Leishmania</taxon>
        <taxon>Leishmania naiffi species complex</taxon>
    </lineage>
</organism>
<feature type="region of interest" description="Disordered" evidence="1">
    <location>
        <begin position="45"/>
        <end position="71"/>
    </location>
</feature>
<keyword evidence="2" id="KW-1133">Transmembrane helix</keyword>
<dbReference type="EMBL" id="JBAMZN010000030">
    <property type="protein sequence ID" value="KAL0522029.1"/>
    <property type="molecule type" value="Genomic_DNA"/>
</dbReference>
<evidence type="ECO:0000256" key="2">
    <source>
        <dbReference type="SAM" id="Phobius"/>
    </source>
</evidence>
<evidence type="ECO:0000256" key="1">
    <source>
        <dbReference type="SAM" id="MobiDB-lite"/>
    </source>
</evidence>
<accession>A0AAW3BGQ3</accession>
<proteinExistence type="predicted"/>
<sequence length="145" mass="15027">MTRPTLTMYRQLYRDLVRAAFAAEAGEPLELQPVVASGAVALADPDGGSGSHGHNHTGDHGHSHTGDHGHSHGCNSVEGDYMLGLHIAAIFIILAASAVGTLIPIVGKRVPALRLHAYVYAVGKAAATGVVLAVAMIHMINHSAT</sequence>
<gene>
    <name evidence="3" type="ORF">Q4I28_005397</name>
</gene>
<evidence type="ECO:0000313" key="3">
    <source>
        <dbReference type="EMBL" id="KAL0522029.1"/>
    </source>
</evidence>
<keyword evidence="2" id="KW-0472">Membrane</keyword>
<keyword evidence="2" id="KW-0812">Transmembrane</keyword>
<evidence type="ECO:0008006" key="5">
    <source>
        <dbReference type="Google" id="ProtNLM"/>
    </source>
</evidence>
<protein>
    <recommendedName>
        <fullName evidence="5">Zinc transporter</fullName>
    </recommendedName>
</protein>
<comment type="caution">
    <text evidence="3">The sequence shown here is derived from an EMBL/GenBank/DDBJ whole genome shotgun (WGS) entry which is preliminary data.</text>
</comment>
<name>A0AAW3BGQ3_9TRYP</name>
<dbReference type="AlphaFoldDB" id="A0AAW3BGQ3"/>
<reference evidence="3 4" key="1">
    <citation type="submission" date="2024-02" db="EMBL/GenBank/DDBJ databases">
        <title>FIRST GENOME SEQUENCES OF Leishmania (Viannia) shawi, Leishmania (Viannia) lindenbergi AND Leishmania (Viannia) utingensis.</title>
        <authorList>
            <person name="Resadore F."/>
            <person name="Custodio M.G.F."/>
            <person name="Boite M.C."/>
            <person name="Cupolillo E."/>
            <person name="Ferreira G.E.M."/>
        </authorList>
    </citation>
    <scope>NUCLEOTIDE SEQUENCE [LARGE SCALE GENOMIC DNA]</scope>
    <source>
        <strain evidence="3 4">MDAS/BR/1979/M5533</strain>
    </source>
</reference>
<evidence type="ECO:0000313" key="4">
    <source>
        <dbReference type="Proteomes" id="UP001501274"/>
    </source>
</evidence>
<keyword evidence="4" id="KW-1185">Reference proteome</keyword>
<feature type="compositionally biased region" description="Basic and acidic residues" evidence="1">
    <location>
        <begin position="56"/>
        <end position="70"/>
    </location>
</feature>
<feature type="transmembrane region" description="Helical" evidence="2">
    <location>
        <begin position="118"/>
        <end position="140"/>
    </location>
</feature>
<dbReference type="Proteomes" id="UP001501274">
    <property type="component" value="Unassembled WGS sequence"/>
</dbReference>